<protein>
    <submittedName>
        <fullName evidence="1">Uncharacterized protein</fullName>
    </submittedName>
</protein>
<sequence length="37" mass="4199">MNLGRQSNVFMDQYEVKSVFSVLNPVYTVAFFDPSAP</sequence>
<evidence type="ECO:0000313" key="1">
    <source>
        <dbReference type="EMBL" id="MBX57737.1"/>
    </source>
</evidence>
<proteinExistence type="predicted"/>
<name>A0A2P2PSM4_RHIMU</name>
<accession>A0A2P2PSM4</accession>
<dbReference type="AlphaFoldDB" id="A0A2P2PSM4"/>
<dbReference type="EMBL" id="GGEC01077253">
    <property type="protein sequence ID" value="MBX57737.1"/>
    <property type="molecule type" value="Transcribed_RNA"/>
</dbReference>
<organism evidence="1">
    <name type="scientific">Rhizophora mucronata</name>
    <name type="common">Asiatic mangrove</name>
    <dbReference type="NCBI Taxonomy" id="61149"/>
    <lineage>
        <taxon>Eukaryota</taxon>
        <taxon>Viridiplantae</taxon>
        <taxon>Streptophyta</taxon>
        <taxon>Embryophyta</taxon>
        <taxon>Tracheophyta</taxon>
        <taxon>Spermatophyta</taxon>
        <taxon>Magnoliopsida</taxon>
        <taxon>eudicotyledons</taxon>
        <taxon>Gunneridae</taxon>
        <taxon>Pentapetalae</taxon>
        <taxon>rosids</taxon>
        <taxon>fabids</taxon>
        <taxon>Malpighiales</taxon>
        <taxon>Rhizophoraceae</taxon>
        <taxon>Rhizophora</taxon>
    </lineage>
</organism>
<reference evidence="1" key="1">
    <citation type="submission" date="2018-02" db="EMBL/GenBank/DDBJ databases">
        <title>Rhizophora mucronata_Transcriptome.</title>
        <authorList>
            <person name="Meera S.P."/>
            <person name="Sreeshan A."/>
            <person name="Augustine A."/>
        </authorList>
    </citation>
    <scope>NUCLEOTIDE SEQUENCE</scope>
    <source>
        <tissue evidence="1">Leaf</tissue>
    </source>
</reference>